<protein>
    <recommendedName>
        <fullName evidence="5">Pectinesterase inhibitor domain-containing protein</fullName>
    </recommendedName>
</protein>
<keyword evidence="7" id="KW-1185">Reference proteome</keyword>
<evidence type="ECO:0000313" key="7">
    <source>
        <dbReference type="Proteomes" id="UP001371456"/>
    </source>
</evidence>
<comment type="caution">
    <text evidence="6">The sequence shown here is derived from an EMBL/GenBank/DDBJ whole genome shotgun (WGS) entry which is preliminary data.</text>
</comment>
<dbReference type="Pfam" id="PF04043">
    <property type="entry name" value="PMEI"/>
    <property type="match status" value="1"/>
</dbReference>
<evidence type="ECO:0000256" key="3">
    <source>
        <dbReference type="ARBA" id="ARBA00038471"/>
    </source>
</evidence>
<evidence type="ECO:0000259" key="5">
    <source>
        <dbReference type="SMART" id="SM00856"/>
    </source>
</evidence>
<dbReference type="PANTHER" id="PTHR36710:SF18">
    <property type="entry name" value="PECTINESTERASE INHIBITOR 5-RELATED"/>
    <property type="match status" value="1"/>
</dbReference>
<feature type="domain" description="Pectinesterase inhibitor" evidence="5">
    <location>
        <begin position="33"/>
        <end position="177"/>
    </location>
</feature>
<dbReference type="PANTHER" id="PTHR36710">
    <property type="entry name" value="PECTINESTERASE INHIBITOR-LIKE"/>
    <property type="match status" value="1"/>
</dbReference>
<dbReference type="InterPro" id="IPR006501">
    <property type="entry name" value="Pectinesterase_inhib_dom"/>
</dbReference>
<evidence type="ECO:0000313" key="6">
    <source>
        <dbReference type="EMBL" id="KAK6779246.1"/>
    </source>
</evidence>
<gene>
    <name evidence="6" type="ORF">RDI58_021430</name>
</gene>
<dbReference type="Gene3D" id="1.20.140.40">
    <property type="entry name" value="Invertase/pectin methylesterase inhibitor family protein"/>
    <property type="match status" value="1"/>
</dbReference>
<dbReference type="NCBIfam" id="TIGR01614">
    <property type="entry name" value="PME_inhib"/>
    <property type="match status" value="1"/>
</dbReference>
<evidence type="ECO:0000256" key="4">
    <source>
        <dbReference type="SAM" id="SignalP"/>
    </source>
</evidence>
<dbReference type="SMART" id="SM00856">
    <property type="entry name" value="PMEI"/>
    <property type="match status" value="1"/>
</dbReference>
<feature type="signal peptide" evidence="4">
    <location>
        <begin position="1"/>
        <end position="30"/>
    </location>
</feature>
<accession>A0AAN8Y561</accession>
<dbReference type="EMBL" id="JBANQN010000009">
    <property type="protein sequence ID" value="KAK6779246.1"/>
    <property type="molecule type" value="Genomic_DNA"/>
</dbReference>
<reference evidence="6 7" key="1">
    <citation type="submission" date="2024-02" db="EMBL/GenBank/DDBJ databases">
        <title>de novo genome assembly of Solanum bulbocastanum strain 11H21.</title>
        <authorList>
            <person name="Hosaka A.J."/>
        </authorList>
    </citation>
    <scope>NUCLEOTIDE SEQUENCE [LARGE SCALE GENOMIC DNA]</scope>
    <source>
        <tissue evidence="6">Young leaves</tissue>
    </source>
</reference>
<keyword evidence="1 4" id="KW-0732">Signal</keyword>
<dbReference type="InterPro" id="IPR035513">
    <property type="entry name" value="Invertase/methylesterase_inhib"/>
</dbReference>
<feature type="chain" id="PRO_5042831322" description="Pectinesterase inhibitor domain-containing protein" evidence="4">
    <location>
        <begin position="31"/>
        <end position="183"/>
    </location>
</feature>
<sequence length="183" mass="20498">MGRSISSTSSSISLIFVILLSVDLFGTSLRASATTQLVKNACDFCEVKDFCYNVLGENPEANRATSRYNLQDVTIKLAYSNYTNIHRKVLTITANEVDQTLKQMYKQCLHDYVLLKSDFDFIVHTLVTNGDMGQAIEGARTHLFACMSLFTQSPTSPNPFAQDNDNLAHFLELIRDISFIPLI</sequence>
<dbReference type="AlphaFoldDB" id="A0AAN8Y561"/>
<dbReference type="InterPro" id="IPR052421">
    <property type="entry name" value="PCW_Enzyme_Inhibitor"/>
</dbReference>
<organism evidence="6 7">
    <name type="scientific">Solanum bulbocastanum</name>
    <name type="common">Wild potato</name>
    <dbReference type="NCBI Taxonomy" id="147425"/>
    <lineage>
        <taxon>Eukaryota</taxon>
        <taxon>Viridiplantae</taxon>
        <taxon>Streptophyta</taxon>
        <taxon>Embryophyta</taxon>
        <taxon>Tracheophyta</taxon>
        <taxon>Spermatophyta</taxon>
        <taxon>Magnoliopsida</taxon>
        <taxon>eudicotyledons</taxon>
        <taxon>Gunneridae</taxon>
        <taxon>Pentapetalae</taxon>
        <taxon>asterids</taxon>
        <taxon>lamiids</taxon>
        <taxon>Solanales</taxon>
        <taxon>Solanaceae</taxon>
        <taxon>Solanoideae</taxon>
        <taxon>Solaneae</taxon>
        <taxon>Solanum</taxon>
    </lineage>
</organism>
<comment type="similarity">
    <text evidence="3">Belongs to the PMEI family.</text>
</comment>
<dbReference type="Proteomes" id="UP001371456">
    <property type="component" value="Unassembled WGS sequence"/>
</dbReference>
<proteinExistence type="inferred from homology"/>
<dbReference type="GO" id="GO:0004857">
    <property type="term" value="F:enzyme inhibitor activity"/>
    <property type="evidence" value="ECO:0007669"/>
    <property type="project" value="InterPro"/>
</dbReference>
<name>A0AAN8Y561_SOLBU</name>
<evidence type="ECO:0000256" key="1">
    <source>
        <dbReference type="ARBA" id="ARBA00022729"/>
    </source>
</evidence>
<keyword evidence="2" id="KW-1015">Disulfide bond</keyword>
<dbReference type="SUPFAM" id="SSF101148">
    <property type="entry name" value="Plant invertase/pectin methylesterase inhibitor"/>
    <property type="match status" value="1"/>
</dbReference>
<evidence type="ECO:0000256" key="2">
    <source>
        <dbReference type="ARBA" id="ARBA00023157"/>
    </source>
</evidence>